<dbReference type="EMBL" id="JACHMY010000001">
    <property type="protein sequence ID" value="MBB5834703.1"/>
    <property type="molecule type" value="Genomic_DNA"/>
</dbReference>
<protein>
    <recommendedName>
        <fullName evidence="5">DUF3159 domain-containing protein</fullName>
    </recommendedName>
</protein>
<evidence type="ECO:0008006" key="5">
    <source>
        <dbReference type="Google" id="ProtNLM"/>
    </source>
</evidence>
<feature type="transmembrane region" description="Helical" evidence="2">
    <location>
        <begin position="229"/>
        <end position="248"/>
    </location>
</feature>
<dbReference type="AlphaFoldDB" id="A0A7W9J4E5"/>
<comment type="caution">
    <text evidence="3">The sequence shown here is derived from an EMBL/GenBank/DDBJ whole genome shotgun (WGS) entry which is preliminary data.</text>
</comment>
<feature type="transmembrane region" description="Helical" evidence="2">
    <location>
        <begin position="187"/>
        <end position="208"/>
    </location>
</feature>
<evidence type="ECO:0000313" key="4">
    <source>
        <dbReference type="Proteomes" id="UP000549971"/>
    </source>
</evidence>
<feature type="transmembrane region" description="Helical" evidence="2">
    <location>
        <begin position="151"/>
        <end position="167"/>
    </location>
</feature>
<dbReference type="RefSeq" id="WP_184794434.1">
    <property type="nucleotide sequence ID" value="NZ_JACHMY010000001.1"/>
</dbReference>
<dbReference type="Proteomes" id="UP000549971">
    <property type="component" value="Unassembled WGS sequence"/>
</dbReference>
<evidence type="ECO:0000313" key="3">
    <source>
        <dbReference type="EMBL" id="MBB5834703.1"/>
    </source>
</evidence>
<feature type="transmembrane region" description="Helical" evidence="2">
    <location>
        <begin position="126"/>
        <end position="144"/>
    </location>
</feature>
<feature type="compositionally biased region" description="Basic and acidic residues" evidence="1">
    <location>
        <begin position="1"/>
        <end position="21"/>
    </location>
</feature>
<gene>
    <name evidence="3" type="ORF">HDA39_001437</name>
</gene>
<keyword evidence="2" id="KW-0812">Transmembrane</keyword>
<keyword evidence="4" id="KW-1185">Reference proteome</keyword>
<proteinExistence type="predicted"/>
<keyword evidence="2" id="KW-0472">Membrane</keyword>
<accession>A0A7W9J4E5</accession>
<feature type="compositionally biased region" description="Basic and acidic residues" evidence="1">
    <location>
        <begin position="28"/>
        <end position="55"/>
    </location>
</feature>
<sequence>MAEPRAGRDTNTDSGTDRDLDGTIDPGLGRDQDLNRDSDPQLGRDADQAPKRPTDEELAGILRPELEAAESELTGDQPDTSTDDRPKTTDKDFFQALGGWGALLDIGLPWIAFLIVYSASDKDLKLALLVAIGCAAAVAVLRLVRKQPLRNVLGGFVGVLISAWVANRSGNAEDVYLPGLLTNVGYGLLYLITVLIRWPLFGLLYGLITQTGTAWRRDPAMLRGFSRATWVFVALFAIRLVVQVPLYLAGSLNALGIAKVGLGLPFYALALWLAYAVLRGSLPPDKWDEARDHITHLLGGGKKK</sequence>
<reference evidence="3 4" key="1">
    <citation type="submission" date="2020-08" db="EMBL/GenBank/DDBJ databases">
        <title>Sequencing the genomes of 1000 actinobacteria strains.</title>
        <authorList>
            <person name="Klenk H.-P."/>
        </authorList>
    </citation>
    <scope>NUCLEOTIDE SEQUENCE [LARGE SCALE GENOMIC DNA]</scope>
    <source>
        <strain evidence="3 4">DSM 28967</strain>
    </source>
</reference>
<feature type="transmembrane region" description="Helical" evidence="2">
    <location>
        <begin position="254"/>
        <end position="278"/>
    </location>
</feature>
<feature type="region of interest" description="Disordered" evidence="1">
    <location>
        <begin position="1"/>
        <end position="89"/>
    </location>
</feature>
<evidence type="ECO:0000256" key="2">
    <source>
        <dbReference type="SAM" id="Phobius"/>
    </source>
</evidence>
<feature type="transmembrane region" description="Helical" evidence="2">
    <location>
        <begin position="97"/>
        <end position="120"/>
    </location>
</feature>
<evidence type="ECO:0000256" key="1">
    <source>
        <dbReference type="SAM" id="MobiDB-lite"/>
    </source>
</evidence>
<dbReference type="Pfam" id="PF11361">
    <property type="entry name" value="DUF3159"/>
    <property type="match status" value="1"/>
</dbReference>
<dbReference type="InterPro" id="IPR016566">
    <property type="entry name" value="UCP010219"/>
</dbReference>
<keyword evidence="2" id="KW-1133">Transmembrane helix</keyword>
<organism evidence="3 4">
    <name type="scientific">Kribbella italica</name>
    <dbReference type="NCBI Taxonomy" id="1540520"/>
    <lineage>
        <taxon>Bacteria</taxon>
        <taxon>Bacillati</taxon>
        <taxon>Actinomycetota</taxon>
        <taxon>Actinomycetes</taxon>
        <taxon>Propionibacteriales</taxon>
        <taxon>Kribbellaceae</taxon>
        <taxon>Kribbella</taxon>
    </lineage>
</organism>
<name>A0A7W9J4E5_9ACTN</name>